<gene>
    <name evidence="1" type="ordered locus">Mmcs_2668</name>
</gene>
<name>A0A5Q5BK62_MYCSS</name>
<dbReference type="InterPro" id="IPR052736">
    <property type="entry name" value="Stf3_sulfotransferase"/>
</dbReference>
<reference evidence="1" key="1">
    <citation type="submission" date="2006-06" db="EMBL/GenBank/DDBJ databases">
        <title>Complete sequence of chromosome of Mycobacterium sp. MCS.</title>
        <authorList>
            <consortium name="US DOE Joint Genome Institute"/>
            <person name="Copeland A."/>
            <person name="Lucas S."/>
            <person name="Lapidus A."/>
            <person name="Barry K."/>
            <person name="Detter J.C."/>
            <person name="Glavina del Rio T."/>
            <person name="Hammon N."/>
            <person name="Israni S."/>
            <person name="Dalin E."/>
            <person name="Tice H."/>
            <person name="Pitluck S."/>
            <person name="Martinez M."/>
            <person name="Schmutz J."/>
            <person name="Larimer F."/>
            <person name="Land M."/>
            <person name="Hauser L."/>
            <person name="Kyrpides N."/>
            <person name="Kim E."/>
            <person name="Miller C.D."/>
            <person name="Hughes J.E."/>
            <person name="Anderson A.J."/>
            <person name="Sims R.C."/>
            <person name="Richardson P."/>
        </authorList>
    </citation>
    <scope>NUCLEOTIDE SEQUENCE [LARGE SCALE GENOMIC DNA]</scope>
    <source>
        <strain evidence="1">MCS</strain>
    </source>
</reference>
<sequence length="416" mass="46389">MTARVARPAPIAFDDLAAPVYPEAARPLRDGLAAYGATLDLSPQALMSTAVDRAGLTDFGEDGFRDRLGVLCDALDTEAALSDAGRAVAFEQLTQHLVNRLRLQDLITRHPEILTVPIERPIIICGLPRTGTTHLHNMIAADPAIRYLPYWESLEPVPAPGEDDPQGRRERCAAGLDLVHTVMPEFRRMHDMTVDHAHEEIQLLANDIGGMLFETTFHVPRFADHYKAHDQSASYAYLKRTLQALQWQGGGTRWVLKSPQHLEQFPALASTFPDATFVLTHRNPAEVIQSMATMISYAARMSCEHPDPIERTRYWVERSADLLTACVRDRDVLPADRSIDIRFEDFMADEEATLAAIYAVAGQPFDDRARSAMAEFRADHPRGRHGGVIHRPADLGLDVDQVAARLSDYQRRFVAS</sequence>
<organism evidence="1">
    <name type="scientific">Mycobacterium sp. (strain MCS)</name>
    <dbReference type="NCBI Taxonomy" id="164756"/>
    <lineage>
        <taxon>Bacteria</taxon>
        <taxon>Bacillati</taxon>
        <taxon>Actinomycetota</taxon>
        <taxon>Actinomycetes</taxon>
        <taxon>Mycobacteriales</taxon>
        <taxon>Mycobacteriaceae</taxon>
        <taxon>Mycobacterium</taxon>
    </lineage>
</organism>
<dbReference type="Pfam" id="PF13469">
    <property type="entry name" value="Sulfotransfer_3"/>
    <property type="match status" value="1"/>
</dbReference>
<dbReference type="Gene3D" id="3.40.50.300">
    <property type="entry name" value="P-loop containing nucleotide triphosphate hydrolases"/>
    <property type="match status" value="1"/>
</dbReference>
<evidence type="ECO:0000313" key="1">
    <source>
        <dbReference type="EMBL" id="ABG08776.1"/>
    </source>
</evidence>
<dbReference type="KEGG" id="mmc:Mmcs_2668"/>
<dbReference type="PANTHER" id="PTHR36451">
    <property type="entry name" value="PAPS-DEPENDENT SULFOTRANSFERASE STF3"/>
    <property type="match status" value="1"/>
</dbReference>
<dbReference type="EMBL" id="CP000384">
    <property type="protein sequence ID" value="ABG08776.1"/>
    <property type="molecule type" value="Genomic_DNA"/>
</dbReference>
<dbReference type="AlphaFoldDB" id="A0A5Q5BK62"/>
<dbReference type="InterPro" id="IPR027417">
    <property type="entry name" value="P-loop_NTPase"/>
</dbReference>
<dbReference type="SUPFAM" id="SSF52540">
    <property type="entry name" value="P-loop containing nucleoside triphosphate hydrolases"/>
    <property type="match status" value="1"/>
</dbReference>
<protein>
    <recommendedName>
        <fullName evidence="2">Sulfotransferase</fullName>
    </recommendedName>
</protein>
<proteinExistence type="predicted"/>
<accession>A0A5Q5BK62</accession>
<evidence type="ECO:0008006" key="2">
    <source>
        <dbReference type="Google" id="ProtNLM"/>
    </source>
</evidence>
<dbReference type="PANTHER" id="PTHR36451:SF1">
    <property type="entry name" value="OMEGA-HYDROXY-BETA-DIHYDROMENAQUINONE-9 SULFOTRANSFERASE STF3"/>
    <property type="match status" value="1"/>
</dbReference>